<feature type="domain" description="Aminotransferase class V" evidence="1">
    <location>
        <begin position="29"/>
        <end position="377"/>
    </location>
</feature>
<reference evidence="2 3" key="1">
    <citation type="submission" date="2023-07" db="EMBL/GenBank/DDBJ databases">
        <title>Genomic Encyclopedia of Type Strains, Phase IV (KMG-IV): sequencing the most valuable type-strain genomes for metagenomic binning, comparative biology and taxonomic classification.</title>
        <authorList>
            <person name="Goeker M."/>
        </authorList>
    </citation>
    <scope>NUCLEOTIDE SEQUENCE [LARGE SCALE GENOMIC DNA]</scope>
    <source>
        <strain evidence="2 3">DSM 4006</strain>
    </source>
</reference>
<evidence type="ECO:0000313" key="2">
    <source>
        <dbReference type="EMBL" id="MDQ0188651.1"/>
    </source>
</evidence>
<proteinExistence type="predicted"/>
<dbReference type="RefSeq" id="WP_274455360.1">
    <property type="nucleotide sequence ID" value="NZ_CP067097.1"/>
</dbReference>
<accession>A0ABT9XEB9</accession>
<dbReference type="Proteomes" id="UP001232973">
    <property type="component" value="Unassembled WGS sequence"/>
</dbReference>
<dbReference type="PANTHER" id="PTHR43586">
    <property type="entry name" value="CYSTEINE DESULFURASE"/>
    <property type="match status" value="1"/>
</dbReference>
<organism evidence="2 3">
    <name type="scientific">Alicyclobacillus cycloheptanicus</name>
    <dbReference type="NCBI Taxonomy" id="1457"/>
    <lineage>
        <taxon>Bacteria</taxon>
        <taxon>Bacillati</taxon>
        <taxon>Bacillota</taxon>
        <taxon>Bacilli</taxon>
        <taxon>Bacillales</taxon>
        <taxon>Alicyclobacillaceae</taxon>
        <taxon>Alicyclobacillus</taxon>
    </lineage>
</organism>
<dbReference type="Gene3D" id="3.90.1150.10">
    <property type="entry name" value="Aspartate Aminotransferase, domain 1"/>
    <property type="match status" value="1"/>
</dbReference>
<gene>
    <name evidence="2" type="ORF">J2S03_000463</name>
</gene>
<dbReference type="PANTHER" id="PTHR43586:SF4">
    <property type="entry name" value="ISOPENICILLIN N EPIMERASE"/>
    <property type="match status" value="1"/>
</dbReference>
<dbReference type="GO" id="GO:0016829">
    <property type="term" value="F:lyase activity"/>
    <property type="evidence" value="ECO:0007669"/>
    <property type="project" value="UniProtKB-KW"/>
</dbReference>
<evidence type="ECO:0000313" key="3">
    <source>
        <dbReference type="Proteomes" id="UP001232973"/>
    </source>
</evidence>
<dbReference type="InterPro" id="IPR015422">
    <property type="entry name" value="PyrdxlP-dep_Trfase_small"/>
</dbReference>
<dbReference type="InterPro" id="IPR015421">
    <property type="entry name" value="PyrdxlP-dep_Trfase_major"/>
</dbReference>
<sequence length="388" mass="42787">MAHADNLRRHFPAVRTGTYLNTGSFGALPDTTVQLMRDTLQWLLEEGRRADNYKEVLQTTHQQIREQLAHLLQVRAASIVLTDSTTHGLNIVLWGLPLQAGDEVIVTDVEHEGALLPVYVQQARRGIVVRVVDGTLPPDELCAAIDRAVTPRTRLILCSHVSYATGHRLPIEQIAKVAHARHVLVAVDGAQGMGAEPFSLAGTEIDFYAFPGHKWLCGPDGTGALYIRPDVQSMVQMTYAGSHSLAAADAYNLSGTFLASPTVQRYEHTFADLAKWVGWLESLQFLRVTVGWDYAYTRVQGLSGQLIDALLDVDHVRIATPRDRRAGLIHFQIQGMSAEQFVREAAERSLYVKAIPGRQLVRASTGFYNGDDDVERLVTLVKSSKASS</sequence>
<protein>
    <submittedName>
        <fullName evidence="2">L-cysteine/cystine lyase</fullName>
    </submittedName>
</protein>
<comment type="caution">
    <text evidence="2">The sequence shown here is derived from an EMBL/GenBank/DDBJ whole genome shotgun (WGS) entry which is preliminary data.</text>
</comment>
<dbReference type="SUPFAM" id="SSF53383">
    <property type="entry name" value="PLP-dependent transferases"/>
    <property type="match status" value="1"/>
</dbReference>
<evidence type="ECO:0000259" key="1">
    <source>
        <dbReference type="Pfam" id="PF00266"/>
    </source>
</evidence>
<dbReference type="EMBL" id="JAUSTP010000002">
    <property type="protein sequence ID" value="MDQ0188651.1"/>
    <property type="molecule type" value="Genomic_DNA"/>
</dbReference>
<dbReference type="Gene3D" id="3.40.640.10">
    <property type="entry name" value="Type I PLP-dependent aspartate aminotransferase-like (Major domain)"/>
    <property type="match status" value="1"/>
</dbReference>
<keyword evidence="3" id="KW-1185">Reference proteome</keyword>
<dbReference type="Pfam" id="PF00266">
    <property type="entry name" value="Aminotran_5"/>
    <property type="match status" value="1"/>
</dbReference>
<name>A0ABT9XEB9_9BACL</name>
<dbReference type="InterPro" id="IPR000192">
    <property type="entry name" value="Aminotrans_V_dom"/>
</dbReference>
<dbReference type="InterPro" id="IPR015424">
    <property type="entry name" value="PyrdxlP-dep_Trfase"/>
</dbReference>
<keyword evidence="2" id="KW-0456">Lyase</keyword>